<evidence type="ECO:0000313" key="7">
    <source>
        <dbReference type="EMBL" id="GAG16059.1"/>
    </source>
</evidence>
<evidence type="ECO:0000256" key="2">
    <source>
        <dbReference type="ARBA" id="ARBA00007118"/>
    </source>
</evidence>
<evidence type="ECO:0000256" key="1">
    <source>
        <dbReference type="ARBA" id="ARBA00001917"/>
    </source>
</evidence>
<keyword evidence="4" id="KW-0288">FMN</keyword>
<dbReference type="AlphaFoldDB" id="X0VD48"/>
<feature type="domain" description="Nitroreductase" evidence="6">
    <location>
        <begin position="1"/>
        <end position="79"/>
    </location>
</feature>
<proteinExistence type="inferred from homology"/>
<comment type="similarity">
    <text evidence="2">Belongs to the nitroreductase family.</text>
</comment>
<name>X0VD48_9ZZZZ</name>
<dbReference type="CDD" id="cd02136">
    <property type="entry name" value="PnbA_NfnB-like"/>
    <property type="match status" value="1"/>
</dbReference>
<organism evidence="7">
    <name type="scientific">marine sediment metagenome</name>
    <dbReference type="NCBI Taxonomy" id="412755"/>
    <lineage>
        <taxon>unclassified sequences</taxon>
        <taxon>metagenomes</taxon>
        <taxon>ecological metagenomes</taxon>
    </lineage>
</organism>
<accession>X0VD48</accession>
<evidence type="ECO:0000256" key="5">
    <source>
        <dbReference type="ARBA" id="ARBA00023002"/>
    </source>
</evidence>
<dbReference type="PANTHER" id="PTHR43673">
    <property type="entry name" value="NAD(P)H NITROREDUCTASE YDGI-RELATED"/>
    <property type="match status" value="1"/>
</dbReference>
<gene>
    <name evidence="7" type="ORF">S01H1_50534</name>
</gene>
<evidence type="ECO:0000256" key="4">
    <source>
        <dbReference type="ARBA" id="ARBA00022643"/>
    </source>
</evidence>
<sequence>APAVIFICIDRAFYLQDEGINAWLLFDCGLVAENIMLLATDYGLGTVAQAQAVSYPDVLREALGIADSKLIVLGIAIGYPDQEDPINQFRSEREPLDSVAKWYGFD</sequence>
<keyword evidence="5" id="KW-0560">Oxidoreductase</keyword>
<dbReference type="Gene3D" id="3.40.109.10">
    <property type="entry name" value="NADH Oxidase"/>
    <property type="match status" value="1"/>
</dbReference>
<keyword evidence="3" id="KW-0285">Flavoprotein</keyword>
<dbReference type="InterPro" id="IPR000415">
    <property type="entry name" value="Nitroreductase-like"/>
</dbReference>
<dbReference type="InterPro" id="IPR029479">
    <property type="entry name" value="Nitroreductase"/>
</dbReference>
<dbReference type="PANTHER" id="PTHR43673:SF2">
    <property type="entry name" value="NITROREDUCTASE"/>
    <property type="match status" value="1"/>
</dbReference>
<protein>
    <recommendedName>
        <fullName evidence="6">Nitroreductase domain-containing protein</fullName>
    </recommendedName>
</protein>
<dbReference type="SUPFAM" id="SSF55469">
    <property type="entry name" value="FMN-dependent nitroreductase-like"/>
    <property type="match status" value="1"/>
</dbReference>
<dbReference type="Pfam" id="PF00881">
    <property type="entry name" value="Nitroreductase"/>
    <property type="match status" value="1"/>
</dbReference>
<feature type="non-terminal residue" evidence="7">
    <location>
        <position position="1"/>
    </location>
</feature>
<dbReference type="EMBL" id="BARS01032563">
    <property type="protein sequence ID" value="GAG16059.1"/>
    <property type="molecule type" value="Genomic_DNA"/>
</dbReference>
<dbReference type="GO" id="GO:0016491">
    <property type="term" value="F:oxidoreductase activity"/>
    <property type="evidence" value="ECO:0007669"/>
    <property type="project" value="UniProtKB-KW"/>
</dbReference>
<comment type="caution">
    <text evidence="7">The sequence shown here is derived from an EMBL/GenBank/DDBJ whole genome shotgun (WGS) entry which is preliminary data.</text>
</comment>
<reference evidence="7" key="1">
    <citation type="journal article" date="2014" name="Front. Microbiol.">
        <title>High frequency of phylogenetically diverse reductive dehalogenase-homologous genes in deep subseafloor sedimentary metagenomes.</title>
        <authorList>
            <person name="Kawai M."/>
            <person name="Futagami T."/>
            <person name="Toyoda A."/>
            <person name="Takaki Y."/>
            <person name="Nishi S."/>
            <person name="Hori S."/>
            <person name="Arai W."/>
            <person name="Tsubouchi T."/>
            <person name="Morono Y."/>
            <person name="Uchiyama I."/>
            <person name="Ito T."/>
            <person name="Fujiyama A."/>
            <person name="Inagaki F."/>
            <person name="Takami H."/>
        </authorList>
    </citation>
    <scope>NUCLEOTIDE SEQUENCE</scope>
    <source>
        <strain evidence="7">Expedition CK06-06</strain>
    </source>
</reference>
<comment type="cofactor">
    <cofactor evidence="1">
        <name>FMN</name>
        <dbReference type="ChEBI" id="CHEBI:58210"/>
    </cofactor>
</comment>
<evidence type="ECO:0000259" key="6">
    <source>
        <dbReference type="Pfam" id="PF00881"/>
    </source>
</evidence>
<evidence type="ECO:0000256" key="3">
    <source>
        <dbReference type="ARBA" id="ARBA00022630"/>
    </source>
</evidence>